<dbReference type="RefSeq" id="WP_102941707.1">
    <property type="nucleotide sequence ID" value="NZ_QLTR01000012.1"/>
</dbReference>
<dbReference type="PROSITE" id="PS51257">
    <property type="entry name" value="PROKAR_LIPOPROTEIN"/>
    <property type="match status" value="1"/>
</dbReference>
<organism evidence="1 2">
    <name type="scientific">Vibrio diazotrophicus</name>
    <dbReference type="NCBI Taxonomy" id="685"/>
    <lineage>
        <taxon>Bacteria</taxon>
        <taxon>Pseudomonadati</taxon>
        <taxon>Pseudomonadota</taxon>
        <taxon>Gammaproteobacteria</taxon>
        <taxon>Vibrionales</taxon>
        <taxon>Vibrionaceae</taxon>
        <taxon>Vibrio</taxon>
    </lineage>
</organism>
<dbReference type="STRING" id="1348635.GCA_000740015_03279"/>
<dbReference type="EMBL" id="QLTR01000012">
    <property type="protein sequence ID" value="RAS63356.1"/>
    <property type="molecule type" value="Genomic_DNA"/>
</dbReference>
<name>A0A2J8GP16_VIBDI</name>
<dbReference type="AlphaFoldDB" id="A0A2J8GP16"/>
<evidence type="ECO:0000313" key="2">
    <source>
        <dbReference type="Proteomes" id="UP000248729"/>
    </source>
</evidence>
<sequence>MTNIRMTLLASVVVFALAGCQSTSEPVSLTQETNHVEQSVETQFAEVDQVYQSWLEILKDSDNLALYSPTHFRQLADAWLGSTEVYKQIESEPALIQKDYSLFSSKSYKQVFEENIAKVDASYRELQGFKLKADNALADSIAQMAYLESIATVSYFPSDYKKVDSDYRNLFIDVRDDKLEAAQEKQVKFLAKAKLLEVKVNHKIYIEPLEKQAAVLKKEGLSRVAPLSFDRVEGEITLATNVVSTNPRDTQSVQNAVKRVEFELKHVAQVAHQVKLLAAIDDNKFEPIVLEMENNLFAISQKIDGSDYRDTMLREQAERILTSVEGLVAADKTNALKEQLTALTLKVETLEAENKKQVEALAQASAREQQLQQQKTRDEQYIRRMDELVASLKQLQVAPVSKTVGEVEAPVSTATPAESAPLIETPTVPVESATQSDAS</sequence>
<gene>
    <name evidence="1" type="ORF">DET48_11238</name>
</gene>
<reference evidence="1 2" key="1">
    <citation type="submission" date="2018-06" db="EMBL/GenBank/DDBJ databases">
        <title>Freshwater and sediment microbial communities from various areas in North America, analyzing microbe dynamics in response to fracking.</title>
        <authorList>
            <person name="Lamendella R."/>
        </authorList>
    </citation>
    <scope>NUCLEOTIDE SEQUENCE [LARGE SCALE GENOMIC DNA]</scope>
    <source>
        <strain evidence="1 2">99A</strain>
    </source>
</reference>
<comment type="caution">
    <text evidence="1">The sequence shown here is derived from an EMBL/GenBank/DDBJ whole genome shotgun (WGS) entry which is preliminary data.</text>
</comment>
<protein>
    <submittedName>
        <fullName evidence="1">Uncharacterized protein</fullName>
    </submittedName>
</protein>
<dbReference type="Proteomes" id="UP000248729">
    <property type="component" value="Unassembled WGS sequence"/>
</dbReference>
<proteinExistence type="predicted"/>
<accession>A0A2J8GP16</accession>
<evidence type="ECO:0000313" key="1">
    <source>
        <dbReference type="EMBL" id="RAS63356.1"/>
    </source>
</evidence>